<name>A0ABN2M6D8_9ACTN</name>
<feature type="transmembrane region" description="Helical" evidence="2">
    <location>
        <begin position="94"/>
        <end position="113"/>
    </location>
</feature>
<evidence type="ECO:0000256" key="2">
    <source>
        <dbReference type="SAM" id="Phobius"/>
    </source>
</evidence>
<keyword evidence="2" id="KW-0472">Membrane</keyword>
<feature type="transmembrane region" description="Helical" evidence="2">
    <location>
        <begin position="65"/>
        <end position="82"/>
    </location>
</feature>
<feature type="transmembrane region" description="Helical" evidence="2">
    <location>
        <begin position="133"/>
        <end position="154"/>
    </location>
</feature>
<feature type="region of interest" description="Disordered" evidence="1">
    <location>
        <begin position="307"/>
        <end position="327"/>
    </location>
</feature>
<dbReference type="Pfam" id="PF10935">
    <property type="entry name" value="DUF2637"/>
    <property type="match status" value="1"/>
</dbReference>
<organism evidence="3 4">
    <name type="scientific">Luedemannella flava</name>
    <dbReference type="NCBI Taxonomy" id="349316"/>
    <lineage>
        <taxon>Bacteria</taxon>
        <taxon>Bacillati</taxon>
        <taxon>Actinomycetota</taxon>
        <taxon>Actinomycetes</taxon>
        <taxon>Micromonosporales</taxon>
        <taxon>Micromonosporaceae</taxon>
        <taxon>Luedemannella</taxon>
    </lineage>
</organism>
<comment type="caution">
    <text evidence="3">The sequence shown here is derived from an EMBL/GenBank/DDBJ whole genome shotgun (WGS) entry which is preliminary data.</text>
</comment>
<proteinExistence type="predicted"/>
<evidence type="ECO:0000313" key="4">
    <source>
        <dbReference type="Proteomes" id="UP001500218"/>
    </source>
</evidence>
<evidence type="ECO:0000256" key="1">
    <source>
        <dbReference type="SAM" id="MobiDB-lite"/>
    </source>
</evidence>
<evidence type="ECO:0008006" key="5">
    <source>
        <dbReference type="Google" id="ProtNLM"/>
    </source>
</evidence>
<reference evidence="3 4" key="1">
    <citation type="journal article" date="2019" name="Int. J. Syst. Evol. Microbiol.">
        <title>The Global Catalogue of Microorganisms (GCM) 10K type strain sequencing project: providing services to taxonomists for standard genome sequencing and annotation.</title>
        <authorList>
            <consortium name="The Broad Institute Genomics Platform"/>
            <consortium name="The Broad Institute Genome Sequencing Center for Infectious Disease"/>
            <person name="Wu L."/>
            <person name="Ma J."/>
        </authorList>
    </citation>
    <scope>NUCLEOTIDE SEQUENCE [LARGE SCALE GENOMIC DNA]</scope>
    <source>
        <strain evidence="3 4">JCM 13250</strain>
    </source>
</reference>
<protein>
    <recommendedName>
        <fullName evidence="5">DUF2637 domain-containing protein</fullName>
    </recommendedName>
</protein>
<evidence type="ECO:0000313" key="3">
    <source>
        <dbReference type="EMBL" id="GAA1811133.1"/>
    </source>
</evidence>
<keyword evidence="2" id="KW-1133">Transmembrane helix</keyword>
<sequence length="327" mass="34835">MTRIAARPDASIDATVAMRTNRHQVRVAERELAQLRRFQWAVRATLALGVAASVCANVLHAQHNVIAQIIAAWPPLALMLSVELISRIPVHRRALAALRIFATAVIAGIAAYVSYFHMAAVVLRYGEQQPNPYLLPISVDGLILVASVSLVELAGRVRAIREELAGILHNEDPTGEAPPHAHRQAESALAHSHVNGHVTTVPLMEAFAPMPHPASASVDALPPDTPVTAPPRAAVGPVAVDHEESSDDGPDRGVDPEIAALLPAARAARAALQREGRSLTRDSLAAQLRQNGHTIRTSRVSAVLNHLRNDEAAANAGRVPSPSGPRH</sequence>
<dbReference type="EMBL" id="BAAALT010000107">
    <property type="protein sequence ID" value="GAA1811133.1"/>
    <property type="molecule type" value="Genomic_DNA"/>
</dbReference>
<keyword evidence="2" id="KW-0812">Transmembrane</keyword>
<dbReference type="Proteomes" id="UP001500218">
    <property type="component" value="Unassembled WGS sequence"/>
</dbReference>
<gene>
    <name evidence="3" type="ORF">GCM10009682_35840</name>
</gene>
<feature type="transmembrane region" description="Helical" evidence="2">
    <location>
        <begin position="40"/>
        <end position="59"/>
    </location>
</feature>
<accession>A0ABN2M6D8</accession>
<dbReference type="InterPro" id="IPR021235">
    <property type="entry name" value="DUF2637"/>
</dbReference>
<keyword evidence="4" id="KW-1185">Reference proteome</keyword>